<evidence type="ECO:0000259" key="19">
    <source>
        <dbReference type="Pfam" id="PF22689"/>
    </source>
</evidence>
<reference evidence="20 21" key="1">
    <citation type="journal article" date="2015" name="J. Biotechnol.">
        <title>Complete genome sequence of Photorhabdus temperata subsp. thracensis 39-8(T), an entomopathogenic bacterium for the improved commercial bioinsecticide.</title>
        <authorList>
            <person name="Kwak Y."/>
            <person name="Shin J.H."/>
        </authorList>
    </citation>
    <scope>NUCLEOTIDE SEQUENCE [LARGE SCALE GENOMIC DNA]</scope>
    <source>
        <strain evidence="20 21">DSM 15199</strain>
    </source>
</reference>
<dbReference type="EMBL" id="CP011104">
    <property type="protein sequence ID" value="AKH64385.1"/>
    <property type="molecule type" value="Genomic_DNA"/>
</dbReference>
<dbReference type="GO" id="GO:0005737">
    <property type="term" value="C:cytoplasm"/>
    <property type="evidence" value="ECO:0007669"/>
    <property type="project" value="UniProtKB-SubCell"/>
</dbReference>
<evidence type="ECO:0000256" key="5">
    <source>
        <dbReference type="ARBA" id="ARBA00022598"/>
    </source>
</evidence>
<evidence type="ECO:0000256" key="3">
    <source>
        <dbReference type="ARBA" id="ARBA00008608"/>
    </source>
</evidence>
<dbReference type="STRING" id="230089.VY86_14720"/>
<dbReference type="PANTHER" id="PTHR10099">
    <property type="entry name" value="PHOSPHORIBOSYLFORMYLGLYCINAMIDINE SYNTHASE"/>
    <property type="match status" value="1"/>
</dbReference>
<dbReference type="FunFam" id="3.40.50.880:FF:000008">
    <property type="entry name" value="Phosphoribosylformylglycinamidine synthase"/>
    <property type="match status" value="1"/>
</dbReference>
<dbReference type="FunFam" id="3.30.1330.10:FF:000002">
    <property type="entry name" value="Phosphoribosylformylglycinamidine synthase"/>
    <property type="match status" value="1"/>
</dbReference>
<dbReference type="SUPFAM" id="SSF52317">
    <property type="entry name" value="Class I glutamine amidotransferase-like"/>
    <property type="match status" value="1"/>
</dbReference>
<evidence type="ECO:0000256" key="9">
    <source>
        <dbReference type="ARBA" id="ARBA00022840"/>
    </source>
</evidence>
<keyword evidence="8 14" id="KW-0658">Purine biosynthesis</keyword>
<dbReference type="PANTHER" id="PTHR10099:SF1">
    <property type="entry name" value="PHOSPHORIBOSYLFORMYLGLYCINAMIDINE SYNTHASE"/>
    <property type="match status" value="1"/>
</dbReference>
<evidence type="ECO:0000259" key="17">
    <source>
        <dbReference type="Pfam" id="PF18072"/>
    </source>
</evidence>
<keyword evidence="11 14" id="KW-0315">Glutamine amidotransferase</keyword>
<dbReference type="NCBIfam" id="NF003672">
    <property type="entry name" value="PRK05297.1"/>
    <property type="match status" value="1"/>
</dbReference>
<keyword evidence="9 14" id="KW-0067">ATP-binding</keyword>
<dbReference type="InterPro" id="IPR010918">
    <property type="entry name" value="PurM-like_C_dom"/>
</dbReference>
<dbReference type="SUPFAM" id="SSF55326">
    <property type="entry name" value="PurM N-terminal domain-like"/>
    <property type="match status" value="2"/>
</dbReference>
<evidence type="ECO:0000259" key="16">
    <source>
        <dbReference type="Pfam" id="PF02769"/>
    </source>
</evidence>
<evidence type="ECO:0000256" key="13">
    <source>
        <dbReference type="ARBA" id="ARBA00057317"/>
    </source>
</evidence>
<keyword evidence="5 14" id="KW-0436">Ligase</keyword>
<dbReference type="GO" id="GO:0004642">
    <property type="term" value="F:phosphoribosylformylglycinamidine synthase activity"/>
    <property type="evidence" value="ECO:0007669"/>
    <property type="project" value="UniProtKB-UniRule"/>
</dbReference>
<name>A0A0F7LP69_9GAMM</name>
<evidence type="ECO:0000256" key="12">
    <source>
        <dbReference type="ARBA" id="ARBA00052585"/>
    </source>
</evidence>
<evidence type="ECO:0000256" key="15">
    <source>
        <dbReference type="SAM" id="MobiDB-lite"/>
    </source>
</evidence>
<gene>
    <name evidence="14" type="primary">purL</name>
    <name evidence="20" type="ORF">VY86_14720</name>
</gene>
<comment type="catalytic activity">
    <reaction evidence="12 14">
        <text>N(2)-formyl-N(1)-(5-phospho-beta-D-ribosyl)glycinamide + L-glutamine + ATP + H2O = 2-formamido-N(1)-(5-O-phospho-beta-D-ribosyl)acetamidine + L-glutamate + ADP + phosphate + H(+)</text>
        <dbReference type="Rhea" id="RHEA:17129"/>
        <dbReference type="ChEBI" id="CHEBI:15377"/>
        <dbReference type="ChEBI" id="CHEBI:15378"/>
        <dbReference type="ChEBI" id="CHEBI:29985"/>
        <dbReference type="ChEBI" id="CHEBI:30616"/>
        <dbReference type="ChEBI" id="CHEBI:43474"/>
        <dbReference type="ChEBI" id="CHEBI:58359"/>
        <dbReference type="ChEBI" id="CHEBI:147286"/>
        <dbReference type="ChEBI" id="CHEBI:147287"/>
        <dbReference type="ChEBI" id="CHEBI:456216"/>
        <dbReference type="EC" id="6.3.5.3"/>
    </reaction>
</comment>
<dbReference type="SUPFAM" id="SSF109736">
    <property type="entry name" value="FGAM synthase PurL, linker domain"/>
    <property type="match status" value="1"/>
</dbReference>
<feature type="domain" description="Phosphoribosylformylglycinamidine synthase N-terminal" evidence="18">
    <location>
        <begin position="35"/>
        <end position="149"/>
    </location>
</feature>
<feature type="binding site" evidence="14">
    <location>
        <position position="886"/>
    </location>
    <ligand>
        <name>ATP</name>
        <dbReference type="ChEBI" id="CHEBI:30616"/>
    </ligand>
</feature>
<dbReference type="UniPathway" id="UPA00074">
    <property type="reaction ID" value="UER00128"/>
</dbReference>
<dbReference type="InterPro" id="IPR036921">
    <property type="entry name" value="PurM-like_N_sf"/>
</dbReference>
<feature type="domain" description="PurM-like C-terminal" evidence="16">
    <location>
        <begin position="431"/>
        <end position="584"/>
    </location>
</feature>
<feature type="binding site" evidence="14">
    <location>
        <position position="721"/>
    </location>
    <ligand>
        <name>Mg(2+)</name>
        <dbReference type="ChEBI" id="CHEBI:18420"/>
    </ligand>
</feature>
<comment type="function">
    <text evidence="13 14">Phosphoribosylformylglycinamidine synthase involved in the purines biosynthetic pathway. Catalyzes the ATP-dependent conversion of formylglycinamide ribonucleotide (FGAR) and glutamine to yield formylglycinamidine ribonucleotide (FGAM) and glutamate.</text>
</comment>
<dbReference type="InterPro" id="IPR029062">
    <property type="entry name" value="Class_I_gatase-like"/>
</dbReference>
<feature type="active site" evidence="14">
    <location>
        <position position="1260"/>
    </location>
</feature>
<dbReference type="GO" id="GO:0006189">
    <property type="term" value="P:'de novo' IMP biosynthetic process"/>
    <property type="evidence" value="ECO:0007669"/>
    <property type="project" value="UniProtKB-UniRule"/>
</dbReference>
<dbReference type="GO" id="GO:0005524">
    <property type="term" value="F:ATP binding"/>
    <property type="evidence" value="ECO:0007669"/>
    <property type="project" value="UniProtKB-UniRule"/>
</dbReference>
<dbReference type="Gene3D" id="1.10.8.750">
    <property type="entry name" value="Phosphoribosylformylglycinamidine synthase, linker domain"/>
    <property type="match status" value="1"/>
</dbReference>
<dbReference type="InterPro" id="IPR055181">
    <property type="entry name" value="FGAR-AT_PurM_N-like"/>
</dbReference>
<keyword evidence="21" id="KW-1185">Reference proteome</keyword>
<dbReference type="Gene3D" id="3.40.50.880">
    <property type="match status" value="1"/>
</dbReference>
<keyword evidence="6 14" id="KW-0479">Metal-binding</keyword>
<evidence type="ECO:0000256" key="7">
    <source>
        <dbReference type="ARBA" id="ARBA00022741"/>
    </source>
</evidence>
<evidence type="ECO:0000256" key="10">
    <source>
        <dbReference type="ARBA" id="ARBA00022842"/>
    </source>
</evidence>
<dbReference type="FunFam" id="3.30.1330.10:FF:000005">
    <property type="entry name" value="Phosphoribosylformylglycinamidine synthase"/>
    <property type="match status" value="1"/>
</dbReference>
<dbReference type="FunFam" id="3.90.650.10:FF:000005">
    <property type="entry name" value="Phosphoribosylformylglycinamidine synthase"/>
    <property type="match status" value="1"/>
</dbReference>
<dbReference type="Pfam" id="PF18076">
    <property type="entry name" value="FGAR-AT_N"/>
    <property type="match status" value="1"/>
</dbReference>
<feature type="binding site" evidence="14">
    <location>
        <position position="678"/>
    </location>
    <ligand>
        <name>Mg(2+)</name>
        <dbReference type="ChEBI" id="CHEBI:18420"/>
    </ligand>
</feature>
<feature type="binding site" evidence="14">
    <location>
        <position position="884"/>
    </location>
    <ligand>
        <name>Mg(2+)</name>
        <dbReference type="ChEBI" id="CHEBI:18420"/>
    </ligand>
</feature>
<sequence length="1295" mass="143172">MEILRGSPALSAFRITKLLSVCQEQQLPVNDIYAEYVHFAEINATLSDADSAKLQRLLKYGPSLAEHEPQGTLLLVTPRPGTISPWSSKATDIAHNCGLSQVVRLERGLAYYVQCDEMSDAQWQMLSSLLHDRMMETVFTQLEQAEKLFSHQQPAPLKRIDILQAGRSALEKANIELGLALAPDEIDYLMEAFQKLERNPTDIELYMFAQANSEHCRHKIFNADWIIDGQEQPKSLFKMIKNTYEQTPDYVLSAYKDNAAVMEGSVVGRFFASAEDGSYDYHQEQAHILMKVETHNHPTAISPWPGASTGSGGEIRDEGATGRGAKPKAGLVGFSVSNLRIPGFEQPWEEDFGKPDRIVSALDIMTEGPLGGAAFNNEFGRPALLGYFRTYEEKVNSHNGSELRGYHKPIMLAGGMGNIRDEHVKKGEISVGAKLIVLGGPSMNIGLGGGAASSMASGQSDADLDFASVQRDNPEMERRCQEVIDRCWQLGESNPILFIHDVGAGGLSNAMPELVSDGGRGGRFELRKILNDEPGMSPLEVWCNESQERYVLAVAPEQLPLFEEICRRERAPYAVIGEATEERHLLLNDEHFDNQPIDMPLDVLLGKTPKMLRNVSTLKASGESFERRDINLAEAVKRIMHLPAVAEKTFLITIGDRTVTGMVSRDQMVGPWQIPVADCAVTTASLDSYYGEAMSMGERAPVALLDFAASARMAVGEALTNIASAYVQDLKRIKLSANWMSAAGHPGEDAGLYAAVKAVGEELCPALGLTIPVGKDSMSMKTRWHNKGEEREMTSPLSLVITAFARVEDVRRTVTPELCTDDDNALLLIDLGQGKNTLGGTALAQVYRQLGNKTADVRSAEQLAGFFNAIQQLIAEQKLLAYHDRSDGGLLVTLAEMAFAGHCGIEADISVFDEDILAALFTEELGAVVQIRASDKAFVENLLAEHGLSDCVHYLGKAKVGDDFVIFSGNTEVYRQNRSTLRLWWAETTWQMQRLRDNPECADQEHQAKWDNQDPGLNVKLTFDISEDIAAPYILQQVRPKVAVLREQGVNSHVEMAAAFHRAGFEAIDVHMSDLLSGRIGLEQFQTLVACGGFSYGDVLGAGEGWAKSILFNERVRDEFAAFFTRPDTLALGVCNGCQMMSNLRELIPGAEHWPRFVRNRSERFEARFSLVEITDSPSLFLKDMVGSRMPIAVSHGEGQVEFRDSQHLKMLESNRLVALRYVNNYGQVTENYPANPNGSVNGITAVTSLDGRATVMMPHPERVSRTVNNSWHPEEWNEDGPWMRIFRNARKQLG</sequence>
<proteinExistence type="inferred from homology"/>
<dbReference type="EC" id="6.3.5.3" evidence="14"/>
<dbReference type="RefSeq" id="WP_046975496.1">
    <property type="nucleotide sequence ID" value="NZ_CAWQPG010000190.1"/>
</dbReference>
<dbReference type="InterPro" id="IPR010073">
    <property type="entry name" value="PurL_large"/>
</dbReference>
<feature type="active site" description="Nucleophile" evidence="14">
    <location>
        <position position="1135"/>
    </location>
</feature>
<feature type="domain" description="Phosphoribosylformylglycinamidine synthase linker" evidence="17">
    <location>
        <begin position="170"/>
        <end position="219"/>
    </location>
</feature>
<evidence type="ECO:0000256" key="4">
    <source>
        <dbReference type="ARBA" id="ARBA00022490"/>
    </source>
</evidence>
<comment type="pathway">
    <text evidence="2 14">Purine metabolism; IMP biosynthesis via de novo pathway; 5-amino-1-(5-phospho-D-ribosyl)imidazole from N(2)-formyl-N(1)-(5-phospho-D-ribosyl)glycinamide: step 1/2.</text>
</comment>
<dbReference type="FunFam" id="3.90.650.10:FF:000002">
    <property type="entry name" value="Phosphoribosylformylglycinamidine synthase"/>
    <property type="match status" value="1"/>
</dbReference>
<dbReference type="GO" id="GO:0046872">
    <property type="term" value="F:metal ion binding"/>
    <property type="evidence" value="ECO:0007669"/>
    <property type="project" value="UniProtKB-KW"/>
</dbReference>
<dbReference type="Gene3D" id="3.90.650.10">
    <property type="entry name" value="PurM-like C-terminal domain"/>
    <property type="match status" value="2"/>
</dbReference>
<accession>A0A0F7LP69</accession>
<dbReference type="CDD" id="cd02203">
    <property type="entry name" value="PurL_repeat1"/>
    <property type="match status" value="1"/>
</dbReference>
<comment type="subunit">
    <text evidence="14">Monomer.</text>
</comment>
<keyword evidence="7 14" id="KW-0547">Nucleotide-binding</keyword>
<evidence type="ECO:0000256" key="11">
    <source>
        <dbReference type="ARBA" id="ARBA00022962"/>
    </source>
</evidence>
<feature type="region of interest" description="Disordered" evidence="15">
    <location>
        <begin position="302"/>
        <end position="326"/>
    </location>
</feature>
<evidence type="ECO:0000256" key="14">
    <source>
        <dbReference type="HAMAP-Rule" id="MF_00419"/>
    </source>
</evidence>
<dbReference type="InterPro" id="IPR040707">
    <property type="entry name" value="FGAR-AT_N"/>
</dbReference>
<dbReference type="PATRIC" id="fig|230089.6.peg.3312"/>
<dbReference type="Pfam" id="PF13507">
    <property type="entry name" value="GATase_5"/>
    <property type="match status" value="1"/>
</dbReference>
<evidence type="ECO:0000256" key="8">
    <source>
        <dbReference type="ARBA" id="ARBA00022755"/>
    </source>
</evidence>
<feature type="active site" evidence="14">
    <location>
        <position position="1262"/>
    </location>
</feature>
<reference evidence="21" key="2">
    <citation type="submission" date="2015-03" db="EMBL/GenBank/DDBJ databases">
        <title>Genome sequence of Azospirillum thiophilum strain DSM 21654T.</title>
        <authorList>
            <person name="Kwak Y."/>
            <person name="Shin J.-H."/>
        </authorList>
    </citation>
    <scope>NUCLEOTIDE SEQUENCE [LARGE SCALE GENOMIC DNA]</scope>
    <source>
        <strain evidence="21">DSM 15199</strain>
    </source>
</reference>
<comment type="similarity">
    <text evidence="3 14">In the N-terminal section; belongs to the FGAMS family.</text>
</comment>
<evidence type="ECO:0000256" key="2">
    <source>
        <dbReference type="ARBA" id="ARBA00004920"/>
    </source>
</evidence>
<dbReference type="SMART" id="SM01211">
    <property type="entry name" value="GATase_5"/>
    <property type="match status" value="1"/>
</dbReference>
<dbReference type="Pfam" id="PF18072">
    <property type="entry name" value="FGAR-AT_linker"/>
    <property type="match status" value="1"/>
</dbReference>
<comment type="caution">
    <text evidence="14">Lacks conserved residue(s) required for the propagation of feature annotation.</text>
</comment>
<protein>
    <recommendedName>
        <fullName evidence="14">Phosphoribosylformylglycinamidine synthase</fullName>
        <shortName evidence="14">FGAM synthase</shortName>
        <shortName evidence="14">FGAMS</shortName>
        <ecNumber evidence="14">6.3.5.3</ecNumber>
    </recommendedName>
    <alternativeName>
        <fullName evidence="14">Formylglycinamide ribonucleotide amidotransferase</fullName>
        <shortName evidence="14">FGAR amidotransferase</shortName>
        <shortName evidence="14">FGAR-AT</shortName>
    </alternativeName>
</protein>
<dbReference type="CDD" id="cd02204">
    <property type="entry name" value="PurL_repeat2"/>
    <property type="match status" value="1"/>
</dbReference>
<feature type="domain" description="PurM-like C-terminal" evidence="16">
    <location>
        <begin position="828"/>
        <end position="964"/>
    </location>
</feature>
<dbReference type="KEGG" id="ptt:VY86_14720"/>
<keyword evidence="4 14" id="KW-0963">Cytoplasm</keyword>
<dbReference type="SUPFAM" id="SSF82697">
    <property type="entry name" value="PurS-like"/>
    <property type="match status" value="1"/>
</dbReference>
<evidence type="ECO:0000259" key="18">
    <source>
        <dbReference type="Pfam" id="PF18076"/>
    </source>
</evidence>
<feature type="binding site" evidence="14">
    <location>
        <begin position="306"/>
        <end position="317"/>
    </location>
    <ligand>
        <name>ATP</name>
        <dbReference type="ChEBI" id="CHEBI:30616"/>
    </ligand>
</feature>
<evidence type="ECO:0000256" key="6">
    <source>
        <dbReference type="ARBA" id="ARBA00022723"/>
    </source>
</evidence>
<feature type="binding site" evidence="14">
    <location>
        <position position="677"/>
    </location>
    <ligand>
        <name>ATP</name>
        <dbReference type="ChEBI" id="CHEBI:30616"/>
    </ligand>
</feature>
<comment type="subcellular location">
    <subcellularLocation>
        <location evidence="1 14">Cytoplasm</location>
    </subcellularLocation>
</comment>
<feature type="domain" description="FGAR-AT PurM N-terminal-like" evidence="19">
    <location>
        <begin position="647"/>
        <end position="806"/>
    </location>
</feature>
<evidence type="ECO:0000256" key="1">
    <source>
        <dbReference type="ARBA" id="ARBA00004496"/>
    </source>
</evidence>
<feature type="binding site" evidence="14">
    <location>
        <position position="717"/>
    </location>
    <ligand>
        <name>Mg(2+)</name>
        <dbReference type="ChEBI" id="CHEBI:18420"/>
    </ligand>
</feature>
<dbReference type="InterPro" id="IPR036604">
    <property type="entry name" value="PurS-like_sf"/>
</dbReference>
<dbReference type="NCBIfam" id="TIGR01735">
    <property type="entry name" value="FGAM_synt"/>
    <property type="match status" value="1"/>
</dbReference>
<dbReference type="CDD" id="cd01740">
    <property type="entry name" value="GATase1_FGAR_AT"/>
    <property type="match status" value="1"/>
</dbReference>
<dbReference type="HAMAP" id="MF_00419">
    <property type="entry name" value="PurL_1"/>
    <property type="match status" value="1"/>
</dbReference>
<evidence type="ECO:0000313" key="21">
    <source>
        <dbReference type="Proteomes" id="UP000034866"/>
    </source>
</evidence>
<evidence type="ECO:0000313" key="20">
    <source>
        <dbReference type="EMBL" id="AKH64385.1"/>
    </source>
</evidence>
<dbReference type="InterPro" id="IPR041609">
    <property type="entry name" value="PurL_linker"/>
</dbReference>
<dbReference type="SUPFAM" id="SSF56042">
    <property type="entry name" value="PurM C-terminal domain-like"/>
    <property type="match status" value="2"/>
</dbReference>
<dbReference type="Proteomes" id="UP000034866">
    <property type="component" value="Chromosome"/>
</dbReference>
<dbReference type="InterPro" id="IPR036676">
    <property type="entry name" value="PurM-like_C_sf"/>
</dbReference>
<dbReference type="Pfam" id="PF02769">
    <property type="entry name" value="AIRS_C"/>
    <property type="match status" value="2"/>
</dbReference>
<dbReference type="PROSITE" id="PS51273">
    <property type="entry name" value="GATASE_TYPE_1"/>
    <property type="match status" value="1"/>
</dbReference>
<keyword evidence="10 14" id="KW-0460">Magnesium</keyword>
<dbReference type="Gene3D" id="3.30.1330.10">
    <property type="entry name" value="PurM-like, N-terminal domain"/>
    <property type="match status" value="2"/>
</dbReference>
<dbReference type="OrthoDB" id="9804441at2"/>
<dbReference type="FunFam" id="1.10.8.750:FF:000002">
    <property type="entry name" value="Phosphoribosylformylglycinamidine synthase"/>
    <property type="match status" value="1"/>
</dbReference>
<dbReference type="Pfam" id="PF22689">
    <property type="entry name" value="FGAR-AT_PurM_N-like"/>
    <property type="match status" value="1"/>
</dbReference>
<organism evidence="20 21">
    <name type="scientific">Photorhabdus thracensis</name>
    <dbReference type="NCBI Taxonomy" id="230089"/>
    <lineage>
        <taxon>Bacteria</taxon>
        <taxon>Pseudomonadati</taxon>
        <taxon>Pseudomonadota</taxon>
        <taxon>Gammaproteobacteria</taxon>
        <taxon>Enterobacterales</taxon>
        <taxon>Morganellaceae</taxon>
        <taxon>Photorhabdus</taxon>
    </lineage>
</organism>